<comment type="caution">
    <text evidence="2">The sequence shown here is derived from an EMBL/GenBank/DDBJ whole genome shotgun (WGS) entry which is preliminary data.</text>
</comment>
<dbReference type="Proteomes" id="UP000694287">
    <property type="component" value="Unassembled WGS sequence"/>
</dbReference>
<dbReference type="RefSeq" id="WP_218615855.1">
    <property type="nucleotide sequence ID" value="NZ_JADQDK010000001.1"/>
</dbReference>
<accession>A0ABS6UN59</accession>
<proteinExistence type="predicted"/>
<dbReference type="EMBL" id="JADQDK010000001">
    <property type="protein sequence ID" value="MBW0133683.1"/>
    <property type="molecule type" value="Genomic_DNA"/>
</dbReference>
<reference evidence="2 3" key="1">
    <citation type="submission" date="2020-11" db="EMBL/GenBank/DDBJ databases">
        <title>Pseudonocardia abyssalis sp. nov. and Pseudonocardia oceani sp. nov., description and phylogenomic analysis of two novel actinomycetes isolated from the deep Southern Ocean.</title>
        <authorList>
            <person name="Parra J."/>
        </authorList>
    </citation>
    <scope>NUCLEOTIDE SEQUENCE [LARGE SCALE GENOMIC DNA]</scope>
    <source>
        <strain evidence="2 3">KRD-168</strain>
    </source>
</reference>
<evidence type="ECO:0000313" key="3">
    <source>
        <dbReference type="Proteomes" id="UP000694287"/>
    </source>
</evidence>
<feature type="region of interest" description="Disordered" evidence="1">
    <location>
        <begin position="40"/>
        <end position="73"/>
    </location>
</feature>
<evidence type="ECO:0000313" key="2">
    <source>
        <dbReference type="EMBL" id="MBW0133683.1"/>
    </source>
</evidence>
<protein>
    <submittedName>
        <fullName evidence="2">Uncharacterized protein</fullName>
    </submittedName>
</protein>
<name>A0ABS6UN59_9PSEU</name>
<organism evidence="2 3">
    <name type="scientific">Pseudonocardia abyssalis</name>
    <dbReference type="NCBI Taxonomy" id="2792008"/>
    <lineage>
        <taxon>Bacteria</taxon>
        <taxon>Bacillati</taxon>
        <taxon>Actinomycetota</taxon>
        <taxon>Actinomycetes</taxon>
        <taxon>Pseudonocardiales</taxon>
        <taxon>Pseudonocardiaceae</taxon>
        <taxon>Pseudonocardia</taxon>
    </lineage>
</organism>
<keyword evidence="3" id="KW-1185">Reference proteome</keyword>
<evidence type="ECO:0000256" key="1">
    <source>
        <dbReference type="SAM" id="MobiDB-lite"/>
    </source>
</evidence>
<gene>
    <name evidence="2" type="ORF">I4I81_05370</name>
</gene>
<sequence>MRDSPTAEQFGERLFGAVLGAPFTQAAYLGWYRALAADGPLTPAEPPAAPTPRSATPVSGASTRRCAACSPSW</sequence>